<dbReference type="AlphaFoldDB" id="A0A2P2PUK6"/>
<organism evidence="1">
    <name type="scientific">Rhizophora mucronata</name>
    <name type="common">Asiatic mangrove</name>
    <dbReference type="NCBI Taxonomy" id="61149"/>
    <lineage>
        <taxon>Eukaryota</taxon>
        <taxon>Viridiplantae</taxon>
        <taxon>Streptophyta</taxon>
        <taxon>Embryophyta</taxon>
        <taxon>Tracheophyta</taxon>
        <taxon>Spermatophyta</taxon>
        <taxon>Magnoliopsida</taxon>
        <taxon>eudicotyledons</taxon>
        <taxon>Gunneridae</taxon>
        <taxon>Pentapetalae</taxon>
        <taxon>rosids</taxon>
        <taxon>fabids</taxon>
        <taxon>Malpighiales</taxon>
        <taxon>Rhizophoraceae</taxon>
        <taxon>Rhizophora</taxon>
    </lineage>
</organism>
<accession>A0A2P2PUK6</accession>
<name>A0A2P2PUK6_RHIMU</name>
<proteinExistence type="predicted"/>
<reference evidence="1" key="1">
    <citation type="submission" date="2018-02" db="EMBL/GenBank/DDBJ databases">
        <title>Rhizophora mucronata_Transcriptome.</title>
        <authorList>
            <person name="Meera S.P."/>
            <person name="Sreeshan A."/>
            <person name="Augustine A."/>
        </authorList>
    </citation>
    <scope>NUCLEOTIDE SEQUENCE</scope>
    <source>
        <tissue evidence="1">Leaf</tissue>
    </source>
</reference>
<sequence>MCSSFLLASSWVMQVFIHWQLSLQ</sequence>
<dbReference type="EMBL" id="GGEC01077948">
    <property type="protein sequence ID" value="MBX58432.1"/>
    <property type="molecule type" value="Transcribed_RNA"/>
</dbReference>
<evidence type="ECO:0000313" key="1">
    <source>
        <dbReference type="EMBL" id="MBX58432.1"/>
    </source>
</evidence>
<protein>
    <submittedName>
        <fullName evidence="1">Uncharacterized protein</fullName>
    </submittedName>
</protein>